<keyword evidence="2" id="KW-1185">Reference proteome</keyword>
<evidence type="ECO:0000313" key="2">
    <source>
        <dbReference type="Proteomes" id="UP000237631"/>
    </source>
</evidence>
<name>A0A2S6C6R6_9PEZI</name>
<dbReference type="OrthoDB" id="10309159at2759"/>
<dbReference type="EMBL" id="PNEN01000540">
    <property type="protein sequence ID" value="PPJ55419.1"/>
    <property type="molecule type" value="Genomic_DNA"/>
</dbReference>
<sequence>MQDGSTDAVIAGNGSSVRSQAIAISTDHAVMFSVNFPRYDASHHPPPALLPNQTTKLSKAAFEHICRLGLKSTRGANLTLVDIRKEEHI</sequence>
<protein>
    <submittedName>
        <fullName evidence="1">Uncharacterized protein</fullName>
    </submittedName>
</protein>
<comment type="caution">
    <text evidence="1">The sequence shown here is derived from an EMBL/GenBank/DDBJ whole genome shotgun (WGS) entry which is preliminary data.</text>
</comment>
<evidence type="ECO:0000313" key="1">
    <source>
        <dbReference type="EMBL" id="PPJ55419.1"/>
    </source>
</evidence>
<gene>
    <name evidence="1" type="ORF">CBER1_02732</name>
</gene>
<dbReference type="Proteomes" id="UP000237631">
    <property type="component" value="Unassembled WGS sequence"/>
</dbReference>
<accession>A0A2S6C6R6</accession>
<proteinExistence type="predicted"/>
<organism evidence="1 2">
    <name type="scientific">Cercospora berteroae</name>
    <dbReference type="NCBI Taxonomy" id="357750"/>
    <lineage>
        <taxon>Eukaryota</taxon>
        <taxon>Fungi</taxon>
        <taxon>Dikarya</taxon>
        <taxon>Ascomycota</taxon>
        <taxon>Pezizomycotina</taxon>
        <taxon>Dothideomycetes</taxon>
        <taxon>Dothideomycetidae</taxon>
        <taxon>Mycosphaerellales</taxon>
        <taxon>Mycosphaerellaceae</taxon>
        <taxon>Cercospora</taxon>
    </lineage>
</organism>
<reference evidence="2" key="1">
    <citation type="journal article" date="2017" name="bioRxiv">
        <title>Conservation of a gene cluster reveals novel cercosporin biosynthetic mechanisms and extends production to the genus Colletotrichum.</title>
        <authorList>
            <person name="de Jonge R."/>
            <person name="Ebert M.K."/>
            <person name="Huitt-Roehl C.R."/>
            <person name="Pal P."/>
            <person name="Suttle J.C."/>
            <person name="Spanner R.E."/>
            <person name="Neubauer J.D."/>
            <person name="Jurick W.M.II."/>
            <person name="Stott K.A."/>
            <person name="Secor G.A."/>
            <person name="Thomma B.P.H.J."/>
            <person name="Van de Peer Y."/>
            <person name="Townsend C.A."/>
            <person name="Bolton M.D."/>
        </authorList>
    </citation>
    <scope>NUCLEOTIDE SEQUENCE [LARGE SCALE GENOMIC DNA]</scope>
    <source>
        <strain evidence="2">CBS538.71</strain>
    </source>
</reference>
<dbReference type="AlphaFoldDB" id="A0A2S6C6R6"/>